<keyword evidence="1" id="KW-1133">Transmembrane helix</keyword>
<dbReference type="Proteomes" id="UP000683139">
    <property type="component" value="Unassembled WGS sequence"/>
</dbReference>
<evidence type="ECO:0000313" key="3">
    <source>
        <dbReference type="Proteomes" id="UP000683139"/>
    </source>
</evidence>
<organism evidence="2 3">
    <name type="scientific">Paenibacillus montaniterrae</name>
    <dbReference type="NCBI Taxonomy" id="429341"/>
    <lineage>
        <taxon>Bacteria</taxon>
        <taxon>Bacillati</taxon>
        <taxon>Bacillota</taxon>
        <taxon>Bacilli</taxon>
        <taxon>Bacillales</taxon>
        <taxon>Paenibacillaceae</taxon>
        <taxon>Paenibacillus</taxon>
    </lineage>
</organism>
<dbReference type="RefSeq" id="WP_213519115.1">
    <property type="nucleotide sequence ID" value="NZ_BOSE01000009.1"/>
</dbReference>
<reference evidence="2" key="1">
    <citation type="submission" date="2021-03" db="EMBL/GenBank/DDBJ databases">
        <title>Antimicrobial resistance genes in bacteria isolated from Japanese honey, and their potential for conferring macrolide and lincosamide resistance in the American foulbrood pathogen Paenibacillus larvae.</title>
        <authorList>
            <person name="Okamoto M."/>
            <person name="Kumagai M."/>
            <person name="Kanamori H."/>
            <person name="Takamatsu D."/>
        </authorList>
    </citation>
    <scope>NUCLEOTIDE SEQUENCE</scope>
    <source>
        <strain evidence="2">J40TS1</strain>
    </source>
</reference>
<accession>A0A920CZJ7</accession>
<evidence type="ECO:0000313" key="2">
    <source>
        <dbReference type="EMBL" id="GIP18545.1"/>
    </source>
</evidence>
<dbReference type="EMBL" id="BOSE01000009">
    <property type="protein sequence ID" value="GIP18545.1"/>
    <property type="molecule type" value="Genomic_DNA"/>
</dbReference>
<comment type="caution">
    <text evidence="2">The sequence shown here is derived from an EMBL/GenBank/DDBJ whole genome shotgun (WGS) entry which is preliminary data.</text>
</comment>
<protein>
    <submittedName>
        <fullName evidence="2">Uncharacterized protein</fullName>
    </submittedName>
</protein>
<gene>
    <name evidence="2" type="ORF">J40TS1_41870</name>
</gene>
<feature type="transmembrane region" description="Helical" evidence="1">
    <location>
        <begin position="12"/>
        <end position="37"/>
    </location>
</feature>
<dbReference type="AlphaFoldDB" id="A0A920CZJ7"/>
<proteinExistence type="predicted"/>
<keyword evidence="1" id="KW-0812">Transmembrane</keyword>
<keyword evidence="3" id="KW-1185">Reference proteome</keyword>
<evidence type="ECO:0000256" key="1">
    <source>
        <dbReference type="SAM" id="Phobius"/>
    </source>
</evidence>
<sequence length="49" mass="5782">MKHKKYILTSILTMLFLLAIHLIDLLPIGIIFAPLIWGRIYTVINKRFE</sequence>
<keyword evidence="1" id="KW-0472">Membrane</keyword>
<name>A0A920CZJ7_9BACL</name>